<organism evidence="2 3">
    <name type="scientific">Streptomyces polyasparticus</name>
    <dbReference type="NCBI Taxonomy" id="2767826"/>
    <lineage>
        <taxon>Bacteria</taxon>
        <taxon>Bacillati</taxon>
        <taxon>Actinomycetota</taxon>
        <taxon>Actinomycetes</taxon>
        <taxon>Kitasatosporales</taxon>
        <taxon>Streptomycetaceae</taxon>
        <taxon>Streptomyces</taxon>
    </lineage>
</organism>
<reference evidence="2 3" key="1">
    <citation type="submission" date="2020-08" db="EMBL/GenBank/DDBJ databases">
        <title>Genemic of Streptomyces polyaspartic.</title>
        <authorList>
            <person name="Liu W."/>
        </authorList>
    </citation>
    <scope>NUCLEOTIDE SEQUENCE [LARGE SCALE GENOMIC DNA]</scope>
    <source>
        <strain evidence="2 3">TRM66268-LWL</strain>
    </source>
</reference>
<evidence type="ECO:0000313" key="2">
    <source>
        <dbReference type="EMBL" id="MBC9717392.1"/>
    </source>
</evidence>
<keyword evidence="1" id="KW-0812">Transmembrane</keyword>
<sequence length="45" mass="5351">MGTTLTFEFWETFVALLGFMMVVLFLLVLGAERIYDDLHPRNRMR</sequence>
<comment type="caution">
    <text evidence="2">The sequence shown here is derived from an EMBL/GenBank/DDBJ whole genome shotgun (WGS) entry which is preliminary data.</text>
</comment>
<dbReference type="EMBL" id="JACTVJ010000019">
    <property type="protein sequence ID" value="MBC9717392.1"/>
    <property type="molecule type" value="Genomic_DNA"/>
</dbReference>
<evidence type="ECO:0000256" key="1">
    <source>
        <dbReference type="SAM" id="Phobius"/>
    </source>
</evidence>
<evidence type="ECO:0000313" key="3">
    <source>
        <dbReference type="Proteomes" id="UP000642284"/>
    </source>
</evidence>
<name>A0ABR7SR22_9ACTN</name>
<gene>
    <name evidence="2" type="ORF">H9Y04_33170</name>
</gene>
<keyword evidence="1" id="KW-0472">Membrane</keyword>
<proteinExistence type="predicted"/>
<keyword evidence="3" id="KW-1185">Reference proteome</keyword>
<dbReference type="Proteomes" id="UP000642284">
    <property type="component" value="Unassembled WGS sequence"/>
</dbReference>
<protein>
    <submittedName>
        <fullName evidence="2">Uncharacterized protein</fullName>
    </submittedName>
</protein>
<keyword evidence="1" id="KW-1133">Transmembrane helix</keyword>
<dbReference type="RefSeq" id="WP_187817836.1">
    <property type="nucleotide sequence ID" value="NZ_JACTVJ010000019.1"/>
</dbReference>
<feature type="transmembrane region" description="Helical" evidence="1">
    <location>
        <begin position="12"/>
        <end position="35"/>
    </location>
</feature>
<accession>A0ABR7SR22</accession>